<dbReference type="InterPro" id="IPR002227">
    <property type="entry name" value="Tyrosinase_Cu-bd"/>
</dbReference>
<dbReference type="Pfam" id="PF18132">
    <property type="entry name" value="Tyrosinase_C"/>
    <property type="match status" value="1"/>
</dbReference>
<feature type="domain" description="Tyrosinase copper-binding" evidence="12">
    <location>
        <begin position="353"/>
        <end position="364"/>
    </location>
</feature>
<keyword evidence="6" id="KW-0186">Copper</keyword>
<comment type="catalytic activity">
    <reaction evidence="10">
        <text>L-tyrosine + O2 = L-dopaquinone + H2O</text>
        <dbReference type="Rhea" id="RHEA:18117"/>
        <dbReference type="ChEBI" id="CHEBI:15377"/>
        <dbReference type="ChEBI" id="CHEBI:15379"/>
        <dbReference type="ChEBI" id="CHEBI:57924"/>
        <dbReference type="ChEBI" id="CHEBI:58315"/>
        <dbReference type="EC" id="1.14.18.1"/>
    </reaction>
</comment>
<evidence type="ECO:0000256" key="10">
    <source>
        <dbReference type="ARBA" id="ARBA00048881"/>
    </source>
</evidence>
<evidence type="ECO:0000256" key="6">
    <source>
        <dbReference type="ARBA" id="ARBA00023008"/>
    </source>
</evidence>
<comment type="caution">
    <text evidence="13">The sequence shown here is derived from an EMBL/GenBank/DDBJ whole genome shotgun (WGS) entry which is preliminary data.</text>
</comment>
<evidence type="ECO:0000313" key="14">
    <source>
        <dbReference type="Proteomes" id="UP001278766"/>
    </source>
</evidence>
<comment type="cofactor">
    <cofactor evidence="1">
        <name>Cu(2+)</name>
        <dbReference type="ChEBI" id="CHEBI:29036"/>
    </cofactor>
</comment>
<comment type="similarity">
    <text evidence="2">Belongs to the tyrosinase family.</text>
</comment>
<organism evidence="13 14">
    <name type="scientific">Chaetomium fimeti</name>
    <dbReference type="NCBI Taxonomy" id="1854472"/>
    <lineage>
        <taxon>Eukaryota</taxon>
        <taxon>Fungi</taxon>
        <taxon>Dikarya</taxon>
        <taxon>Ascomycota</taxon>
        <taxon>Pezizomycotina</taxon>
        <taxon>Sordariomycetes</taxon>
        <taxon>Sordariomycetidae</taxon>
        <taxon>Sordariales</taxon>
        <taxon>Chaetomiaceae</taxon>
        <taxon>Chaetomium</taxon>
    </lineage>
</organism>
<evidence type="ECO:0000256" key="1">
    <source>
        <dbReference type="ARBA" id="ARBA00001973"/>
    </source>
</evidence>
<evidence type="ECO:0000256" key="2">
    <source>
        <dbReference type="ARBA" id="ARBA00009928"/>
    </source>
</evidence>
<accession>A0AAE0HH01</accession>
<evidence type="ECO:0000256" key="9">
    <source>
        <dbReference type="ARBA" id="ARBA00048233"/>
    </source>
</evidence>
<dbReference type="AlphaFoldDB" id="A0AAE0HH01"/>
<dbReference type="PRINTS" id="PR00092">
    <property type="entry name" value="TYROSINASE"/>
</dbReference>
<evidence type="ECO:0000256" key="5">
    <source>
        <dbReference type="ARBA" id="ARBA00023002"/>
    </source>
</evidence>
<keyword evidence="5" id="KW-0560">Oxidoreductase</keyword>
<evidence type="ECO:0000256" key="8">
    <source>
        <dbReference type="ARBA" id="ARBA00023101"/>
    </source>
</evidence>
<dbReference type="GO" id="GO:0046872">
    <property type="term" value="F:metal ion binding"/>
    <property type="evidence" value="ECO:0007669"/>
    <property type="project" value="UniProtKB-KW"/>
</dbReference>
<proteinExistence type="inferred from homology"/>
<evidence type="ECO:0000259" key="12">
    <source>
        <dbReference type="PROSITE" id="PS00498"/>
    </source>
</evidence>
<dbReference type="PANTHER" id="PTHR11474:SF76">
    <property type="entry name" value="SHKT DOMAIN-CONTAINING PROTEIN"/>
    <property type="match status" value="1"/>
</dbReference>
<dbReference type="RefSeq" id="XP_062659937.1">
    <property type="nucleotide sequence ID" value="XM_062803935.1"/>
</dbReference>
<dbReference type="GeneID" id="87840883"/>
<dbReference type="Gene3D" id="1.10.1280.10">
    <property type="entry name" value="Di-copper center containing domain from catechol oxidase"/>
    <property type="match status" value="1"/>
</dbReference>
<protein>
    <recommendedName>
        <fullName evidence="3">tyrosinase</fullName>
        <ecNumber evidence="3">1.14.18.1</ecNumber>
    </recommendedName>
</protein>
<dbReference type="InterPro" id="IPR041640">
    <property type="entry name" value="Tyrosinase_C"/>
</dbReference>
<dbReference type="InterPro" id="IPR008922">
    <property type="entry name" value="Di-copper_centre_dom_sf"/>
</dbReference>
<reference evidence="13" key="2">
    <citation type="submission" date="2023-06" db="EMBL/GenBank/DDBJ databases">
        <authorList>
            <consortium name="Lawrence Berkeley National Laboratory"/>
            <person name="Haridas S."/>
            <person name="Hensen N."/>
            <person name="Bonometti L."/>
            <person name="Westerberg I."/>
            <person name="Brannstrom I.O."/>
            <person name="Guillou S."/>
            <person name="Cros-Aarteil S."/>
            <person name="Calhoun S."/>
            <person name="Kuo A."/>
            <person name="Mondo S."/>
            <person name="Pangilinan J."/>
            <person name="Riley R."/>
            <person name="Labutti K."/>
            <person name="Andreopoulos B."/>
            <person name="Lipzen A."/>
            <person name="Chen C."/>
            <person name="Yanf M."/>
            <person name="Daum C."/>
            <person name="Ng V."/>
            <person name="Clum A."/>
            <person name="Steindorff A."/>
            <person name="Ohm R."/>
            <person name="Martin F."/>
            <person name="Silar P."/>
            <person name="Natvig D."/>
            <person name="Lalanne C."/>
            <person name="Gautier V."/>
            <person name="Ament-Velasquez S.L."/>
            <person name="Kruys A."/>
            <person name="Hutchinson M.I."/>
            <person name="Powell A.J."/>
            <person name="Barry K."/>
            <person name="Miller A.N."/>
            <person name="Grigoriev I.V."/>
            <person name="Debuchy R."/>
            <person name="Gladieux P."/>
            <person name="Thoren M.H."/>
            <person name="Johannesson H."/>
        </authorList>
    </citation>
    <scope>NUCLEOTIDE SEQUENCE</scope>
    <source>
        <strain evidence="13">CBS 168.71</strain>
    </source>
</reference>
<name>A0AAE0HH01_9PEZI</name>
<evidence type="ECO:0000313" key="13">
    <source>
        <dbReference type="EMBL" id="KAK3296423.1"/>
    </source>
</evidence>
<evidence type="ECO:0000256" key="4">
    <source>
        <dbReference type="ARBA" id="ARBA00022723"/>
    </source>
</evidence>
<dbReference type="GO" id="GO:0042438">
    <property type="term" value="P:melanin biosynthetic process"/>
    <property type="evidence" value="ECO:0007669"/>
    <property type="project" value="UniProtKB-KW"/>
</dbReference>
<dbReference type="Proteomes" id="UP001278766">
    <property type="component" value="Unassembled WGS sequence"/>
</dbReference>
<dbReference type="InterPro" id="IPR050316">
    <property type="entry name" value="Tyrosinase/Hemocyanin"/>
</dbReference>
<dbReference type="Gene3D" id="2.60.310.20">
    <property type="match status" value="1"/>
</dbReference>
<evidence type="ECO:0000256" key="11">
    <source>
        <dbReference type="SAM" id="MobiDB-lite"/>
    </source>
</evidence>
<dbReference type="Pfam" id="PF00264">
    <property type="entry name" value="Tyrosinase"/>
    <property type="match status" value="1"/>
</dbReference>
<sequence>MATEVYVITGIKAGVVDNKPPLRFEVDTWYQPDHKKQTKEQLIQNSLFIWALKAFEEKDPTTKLSFFSVAGIHGYPYQPWDEADYTAATAGAGYCTHDSILFPCWHRPYILLYEQALYEIMMKELIPEVPGTAQEEWKAAANTWRLPYWDWAQKKTRPSADGSQTRLIYDVPLIAKWPRISVVDYRQADVGVIAEIDNPMYKFTMPLETKMGSYGINDLQDMNADNQLLTTPFSKSQSSSRWATFEPQGEAVSANWVDGTVNNDRIAEALEAHPWYNNNADGVPLAEMVYRLYEPEYVKSFAQFATTRFPQGQEPDPKAYLNLEFIHNNIHNWTGGLSGFTGHMGQVPVAGFDPIFFMHHCNVDRQFALWQALNEQNAENWFDNLQPPYDDDGTWNIPPETIDTPQTALAPFHKNSQGDFFNSDDVRKWIPLGYSYPELQPWLDKYKAPDGAFDYTKYVEDIRNQLKVLYQPPTSPTLRESVKSDIIVNVTYDRFAFNGLPYTIYLFVGDKAKYDSYRDANNQRVPPHKHPQHVGFVYTFSNPIFGTRTGGRGCNKCQAKSQQNTRCRGQIPITAALVARAGLLPGTAPREGGGPEGIHPLPNLDRDQVNEYLRSFLHWNVKTAGGTDVAVPAEDAFIEVVAYHRAARLDDRSVEPYRPLEGATLGKPGGIRSGGSSV</sequence>
<dbReference type="SUPFAM" id="SSF48056">
    <property type="entry name" value="Di-copper centre-containing domain"/>
    <property type="match status" value="1"/>
</dbReference>
<dbReference type="PROSITE" id="PS00498">
    <property type="entry name" value="TYROSINASE_2"/>
    <property type="match status" value="1"/>
</dbReference>
<dbReference type="PANTHER" id="PTHR11474">
    <property type="entry name" value="TYROSINASE FAMILY MEMBER"/>
    <property type="match status" value="1"/>
</dbReference>
<evidence type="ECO:0000256" key="7">
    <source>
        <dbReference type="ARBA" id="ARBA00023033"/>
    </source>
</evidence>
<feature type="region of interest" description="Disordered" evidence="11">
    <location>
        <begin position="658"/>
        <end position="678"/>
    </location>
</feature>
<comment type="catalytic activity">
    <reaction evidence="9">
        <text>2 L-dopa + O2 = 2 L-dopaquinone + 2 H2O</text>
        <dbReference type="Rhea" id="RHEA:34287"/>
        <dbReference type="ChEBI" id="CHEBI:15377"/>
        <dbReference type="ChEBI" id="CHEBI:15379"/>
        <dbReference type="ChEBI" id="CHEBI:57504"/>
        <dbReference type="ChEBI" id="CHEBI:57924"/>
        <dbReference type="EC" id="1.14.18.1"/>
    </reaction>
</comment>
<dbReference type="GO" id="GO:0004503">
    <property type="term" value="F:tyrosinase activity"/>
    <property type="evidence" value="ECO:0007669"/>
    <property type="project" value="UniProtKB-EC"/>
</dbReference>
<keyword evidence="7" id="KW-0503">Monooxygenase</keyword>
<dbReference type="EMBL" id="JAUEPN010000004">
    <property type="protein sequence ID" value="KAK3296423.1"/>
    <property type="molecule type" value="Genomic_DNA"/>
</dbReference>
<keyword evidence="8" id="KW-0470">Melanin biosynthesis</keyword>
<dbReference type="EC" id="1.14.18.1" evidence="3"/>
<keyword evidence="4" id="KW-0479">Metal-binding</keyword>
<keyword evidence="14" id="KW-1185">Reference proteome</keyword>
<evidence type="ECO:0000256" key="3">
    <source>
        <dbReference type="ARBA" id="ARBA00011906"/>
    </source>
</evidence>
<gene>
    <name evidence="13" type="ORF">B0H64DRAFT_398229</name>
</gene>
<feature type="compositionally biased region" description="Gly residues" evidence="11">
    <location>
        <begin position="667"/>
        <end position="678"/>
    </location>
</feature>
<reference evidence="13" key="1">
    <citation type="journal article" date="2023" name="Mol. Phylogenet. Evol.">
        <title>Genome-scale phylogeny and comparative genomics of the fungal order Sordariales.</title>
        <authorList>
            <person name="Hensen N."/>
            <person name="Bonometti L."/>
            <person name="Westerberg I."/>
            <person name="Brannstrom I.O."/>
            <person name="Guillou S."/>
            <person name="Cros-Aarteil S."/>
            <person name="Calhoun S."/>
            <person name="Haridas S."/>
            <person name="Kuo A."/>
            <person name="Mondo S."/>
            <person name="Pangilinan J."/>
            <person name="Riley R."/>
            <person name="LaButti K."/>
            <person name="Andreopoulos B."/>
            <person name="Lipzen A."/>
            <person name="Chen C."/>
            <person name="Yan M."/>
            <person name="Daum C."/>
            <person name="Ng V."/>
            <person name="Clum A."/>
            <person name="Steindorff A."/>
            <person name="Ohm R.A."/>
            <person name="Martin F."/>
            <person name="Silar P."/>
            <person name="Natvig D.O."/>
            <person name="Lalanne C."/>
            <person name="Gautier V."/>
            <person name="Ament-Velasquez S.L."/>
            <person name="Kruys A."/>
            <person name="Hutchinson M.I."/>
            <person name="Powell A.J."/>
            <person name="Barry K."/>
            <person name="Miller A.N."/>
            <person name="Grigoriev I.V."/>
            <person name="Debuchy R."/>
            <person name="Gladieux P."/>
            <person name="Hiltunen Thoren M."/>
            <person name="Johannesson H."/>
        </authorList>
    </citation>
    <scope>NUCLEOTIDE SEQUENCE</scope>
    <source>
        <strain evidence="13">CBS 168.71</strain>
    </source>
</reference>